<organism evidence="5 6">
    <name type="scientific">Marinomonas hwangdonensis</name>
    <dbReference type="NCBI Taxonomy" id="1053647"/>
    <lineage>
        <taxon>Bacteria</taxon>
        <taxon>Pseudomonadati</taxon>
        <taxon>Pseudomonadota</taxon>
        <taxon>Gammaproteobacteria</taxon>
        <taxon>Oceanospirillales</taxon>
        <taxon>Oceanospirillaceae</taxon>
        <taxon>Marinomonas</taxon>
    </lineage>
</organism>
<dbReference type="AlphaFoldDB" id="A0A3M8Q0X7"/>
<feature type="domain" description="Flavodoxin-like" evidence="4">
    <location>
        <begin position="7"/>
        <end position="192"/>
    </location>
</feature>
<dbReference type="Pfam" id="PF03358">
    <property type="entry name" value="FMN_red"/>
    <property type="match status" value="1"/>
</dbReference>
<dbReference type="SUPFAM" id="SSF52218">
    <property type="entry name" value="Flavoproteins"/>
    <property type="match status" value="1"/>
</dbReference>
<dbReference type="OrthoDB" id="9801479at2"/>
<dbReference type="InterPro" id="IPR005025">
    <property type="entry name" value="FMN_Rdtase-like_dom"/>
</dbReference>
<dbReference type="GO" id="GO:0010181">
    <property type="term" value="F:FMN binding"/>
    <property type="evidence" value="ECO:0007669"/>
    <property type="project" value="InterPro"/>
</dbReference>
<name>A0A3M8Q0X7_9GAMM</name>
<keyword evidence="2" id="KW-0285">Flavoprotein</keyword>
<dbReference type="GO" id="GO:0016020">
    <property type="term" value="C:membrane"/>
    <property type="evidence" value="ECO:0007669"/>
    <property type="project" value="TreeGrafter"/>
</dbReference>
<comment type="similarity">
    <text evidence="1">Belongs to the WrbA family.</text>
</comment>
<sequence length="202" mass="21746">MTQLPYVLVLFYSRHGSVSEMAKYIARGVNRVSGVEAKIRQVPNVADTTTIASPALPDDGAPYCTLEELADCSGLAMGSPSYFGSMAAPLKHFLDQTSTLWLTGQLIDKPACGFTSASTMHGGQEQCIHSMMTPLLHHGMVWVGLSYKHKELIHTSAGGTPYGASHLANSTNETTLTDDEKALCEAQGKRIAEMTLKLQKSV</sequence>
<evidence type="ECO:0000256" key="3">
    <source>
        <dbReference type="ARBA" id="ARBA00022643"/>
    </source>
</evidence>
<protein>
    <submittedName>
        <fullName evidence="5">NAD(P)H:quinone oxidoreductase</fullName>
    </submittedName>
</protein>
<dbReference type="FunFam" id="3.40.50.360:FF:000001">
    <property type="entry name" value="NAD(P)H dehydrogenase (Quinone) FQR1-like"/>
    <property type="match status" value="1"/>
</dbReference>
<dbReference type="NCBIfam" id="NF002999">
    <property type="entry name" value="PRK03767.1"/>
    <property type="match status" value="1"/>
</dbReference>
<proteinExistence type="inferred from homology"/>
<dbReference type="PANTHER" id="PTHR30546">
    <property type="entry name" value="FLAVODOXIN-RELATED PROTEIN WRBA-RELATED"/>
    <property type="match status" value="1"/>
</dbReference>
<dbReference type="Gene3D" id="3.40.50.360">
    <property type="match status" value="1"/>
</dbReference>
<accession>A0A3M8Q0X7</accession>
<keyword evidence="3" id="KW-0288">FMN</keyword>
<dbReference type="PANTHER" id="PTHR30546:SF23">
    <property type="entry name" value="FLAVOPROTEIN-LIKE PROTEIN YCP4-RELATED"/>
    <property type="match status" value="1"/>
</dbReference>
<dbReference type="InterPro" id="IPR010089">
    <property type="entry name" value="Flavoprotein_WrbA-like"/>
</dbReference>
<evidence type="ECO:0000313" key="6">
    <source>
        <dbReference type="Proteomes" id="UP000280507"/>
    </source>
</evidence>
<comment type="caution">
    <text evidence="5">The sequence shown here is derived from an EMBL/GenBank/DDBJ whole genome shotgun (WGS) entry which is preliminary data.</text>
</comment>
<evidence type="ECO:0000259" key="4">
    <source>
        <dbReference type="PROSITE" id="PS50902"/>
    </source>
</evidence>
<dbReference type="InterPro" id="IPR008254">
    <property type="entry name" value="Flavodoxin/NO_synth"/>
</dbReference>
<evidence type="ECO:0000313" key="5">
    <source>
        <dbReference type="EMBL" id="RNF49758.1"/>
    </source>
</evidence>
<dbReference type="NCBIfam" id="TIGR01755">
    <property type="entry name" value="flav_wrbA"/>
    <property type="match status" value="1"/>
</dbReference>
<evidence type="ECO:0000256" key="2">
    <source>
        <dbReference type="ARBA" id="ARBA00022630"/>
    </source>
</evidence>
<reference evidence="5 6" key="1">
    <citation type="journal article" date="2012" name="Int. J. Syst. Evol. Microbiol.">
        <title>Marinomonas hwangdonensis sp. nov., isolated from seawater.</title>
        <authorList>
            <person name="Jung Y.T."/>
            <person name="Oh T.K."/>
            <person name="Yoon J.H."/>
        </authorList>
    </citation>
    <scope>NUCLEOTIDE SEQUENCE [LARGE SCALE GENOMIC DNA]</scope>
    <source>
        <strain evidence="5 6">HDW-15</strain>
    </source>
</reference>
<dbReference type="GO" id="GO:0003955">
    <property type="term" value="F:NAD(P)H dehydrogenase (quinone) activity"/>
    <property type="evidence" value="ECO:0007669"/>
    <property type="project" value="InterPro"/>
</dbReference>
<evidence type="ECO:0000256" key="1">
    <source>
        <dbReference type="ARBA" id="ARBA00006961"/>
    </source>
</evidence>
<dbReference type="Proteomes" id="UP000280507">
    <property type="component" value="Unassembled WGS sequence"/>
</dbReference>
<dbReference type="InterPro" id="IPR029039">
    <property type="entry name" value="Flavoprotein-like_sf"/>
</dbReference>
<keyword evidence="6" id="KW-1185">Reference proteome</keyword>
<dbReference type="PROSITE" id="PS50902">
    <property type="entry name" value="FLAVODOXIN_LIKE"/>
    <property type="match status" value="1"/>
</dbReference>
<gene>
    <name evidence="5" type="ORF">EBI00_12565</name>
</gene>
<dbReference type="RefSeq" id="WP_123096279.1">
    <property type="nucleotide sequence ID" value="NZ_RIZG01000007.1"/>
</dbReference>
<dbReference type="EMBL" id="RIZG01000007">
    <property type="protein sequence ID" value="RNF49758.1"/>
    <property type="molecule type" value="Genomic_DNA"/>
</dbReference>